<sequence length="100" mass="11745">MQKKKIEKWFKISCYAECVSCVLLFLIAMPLKYCFHSTILMIPAGCMHGIFFTGYIVFAILARKIYTWDDEDFVFALMAAFFPFATIWVEKSLAKYDREE</sequence>
<evidence type="ECO:0000256" key="4">
    <source>
        <dbReference type="ARBA" id="ARBA00022989"/>
    </source>
</evidence>
<keyword evidence="3 6" id="KW-0812">Transmembrane</keyword>
<evidence type="ECO:0000256" key="1">
    <source>
        <dbReference type="ARBA" id="ARBA00004651"/>
    </source>
</evidence>
<keyword evidence="9" id="KW-1185">Reference proteome</keyword>
<dbReference type="RefSeq" id="WP_105194611.1">
    <property type="nucleotide sequence ID" value="NZ_PSZM01000037.1"/>
</dbReference>
<dbReference type="NCBIfam" id="TIGR03954">
    <property type="entry name" value="integ_memb_HG"/>
    <property type="match status" value="1"/>
</dbReference>
<comment type="subcellular location">
    <subcellularLocation>
        <location evidence="1">Cell membrane</location>
        <topology evidence="1">Multi-pass membrane protein</topology>
    </subcellularLocation>
</comment>
<accession>A0A2S8ACG9</accession>
<evidence type="ECO:0000256" key="5">
    <source>
        <dbReference type="ARBA" id="ARBA00023136"/>
    </source>
</evidence>
<feature type="transmembrane region" description="Helical" evidence="6">
    <location>
        <begin position="73"/>
        <end position="89"/>
    </location>
</feature>
<evidence type="ECO:0000259" key="7">
    <source>
        <dbReference type="Pfam" id="PF12823"/>
    </source>
</evidence>
<dbReference type="OrthoDB" id="1272288at2"/>
<keyword evidence="5 6" id="KW-0472">Membrane</keyword>
<dbReference type="InterPro" id="IPR023845">
    <property type="entry name" value="DUF3817_TM"/>
</dbReference>
<reference evidence="8 9" key="1">
    <citation type="submission" date="2018-02" db="EMBL/GenBank/DDBJ databases">
        <title>Genome sequences of Apibacter spp., gut symbionts of Asian honey bees.</title>
        <authorList>
            <person name="Kwong W.K."/>
            <person name="Steele M.I."/>
            <person name="Moran N.A."/>
        </authorList>
    </citation>
    <scope>NUCLEOTIDE SEQUENCE [LARGE SCALE GENOMIC DNA]</scope>
    <source>
        <strain evidence="9">wkB301</strain>
    </source>
</reference>
<feature type="transmembrane region" description="Helical" evidence="6">
    <location>
        <begin position="12"/>
        <end position="33"/>
    </location>
</feature>
<comment type="caution">
    <text evidence="8">The sequence shown here is derived from an EMBL/GenBank/DDBJ whole genome shotgun (WGS) entry which is preliminary data.</text>
</comment>
<keyword evidence="4 6" id="KW-1133">Transmembrane helix</keyword>
<keyword evidence="2" id="KW-1003">Cell membrane</keyword>
<proteinExistence type="predicted"/>
<evidence type="ECO:0000313" key="9">
    <source>
        <dbReference type="Proteomes" id="UP000238042"/>
    </source>
</evidence>
<name>A0A2S8ACG9_9FLAO</name>
<evidence type="ECO:0000256" key="6">
    <source>
        <dbReference type="SAM" id="Phobius"/>
    </source>
</evidence>
<protein>
    <submittedName>
        <fullName evidence="8">DUF3817 domain-containing protein</fullName>
    </submittedName>
</protein>
<dbReference type="AlphaFoldDB" id="A0A2S8ACG9"/>
<gene>
    <name evidence="8" type="ORF">C4S77_06470</name>
</gene>
<feature type="transmembrane region" description="Helical" evidence="6">
    <location>
        <begin position="39"/>
        <end position="61"/>
    </location>
</feature>
<dbReference type="Proteomes" id="UP000238042">
    <property type="component" value="Unassembled WGS sequence"/>
</dbReference>
<dbReference type="Pfam" id="PF12823">
    <property type="entry name" value="DUF3817"/>
    <property type="match status" value="1"/>
</dbReference>
<evidence type="ECO:0000256" key="2">
    <source>
        <dbReference type="ARBA" id="ARBA00022475"/>
    </source>
</evidence>
<feature type="domain" description="DUF3817" evidence="7">
    <location>
        <begin position="8"/>
        <end position="94"/>
    </location>
</feature>
<evidence type="ECO:0000256" key="3">
    <source>
        <dbReference type="ARBA" id="ARBA00022692"/>
    </source>
</evidence>
<dbReference type="GO" id="GO:0005886">
    <property type="term" value="C:plasma membrane"/>
    <property type="evidence" value="ECO:0007669"/>
    <property type="project" value="UniProtKB-SubCell"/>
</dbReference>
<organism evidence="8 9">
    <name type="scientific">Apibacter adventoris</name>
    <dbReference type="NCBI Taxonomy" id="1679466"/>
    <lineage>
        <taxon>Bacteria</taxon>
        <taxon>Pseudomonadati</taxon>
        <taxon>Bacteroidota</taxon>
        <taxon>Flavobacteriia</taxon>
        <taxon>Flavobacteriales</taxon>
        <taxon>Weeksellaceae</taxon>
        <taxon>Apibacter</taxon>
    </lineage>
</organism>
<evidence type="ECO:0000313" key="8">
    <source>
        <dbReference type="EMBL" id="PQL92662.1"/>
    </source>
</evidence>
<dbReference type="EMBL" id="PSZM01000037">
    <property type="protein sequence ID" value="PQL92662.1"/>
    <property type="molecule type" value="Genomic_DNA"/>
</dbReference>